<evidence type="ECO:0000313" key="2">
    <source>
        <dbReference type="Proteomes" id="UP000245926"/>
    </source>
</evidence>
<keyword evidence="2" id="KW-1185">Reference proteome</keyword>
<sequence length="90" mass="9362">MPLESCITPDETAALAAAARAQIDAALTGHPSTDREAYWASVRKAYNTPYNDPPPRKRAAAVEIPAAPPELPAPAVIAALSVPPAEIHAP</sequence>
<evidence type="ECO:0000313" key="1">
    <source>
        <dbReference type="EMBL" id="AWN40796.1"/>
    </source>
</evidence>
<dbReference type="RefSeq" id="WP_109889255.1">
    <property type="nucleotide sequence ID" value="NZ_CP029550.1"/>
</dbReference>
<proteinExistence type="predicted"/>
<name>A0A2U8W672_9HYPH</name>
<dbReference type="AlphaFoldDB" id="A0A2U8W672"/>
<accession>A0A2U8W672</accession>
<dbReference type="Proteomes" id="UP000245926">
    <property type="component" value="Chromosome"/>
</dbReference>
<organism evidence="1 2">
    <name type="scientific">Methylobacterium durans</name>
    <dbReference type="NCBI Taxonomy" id="2202825"/>
    <lineage>
        <taxon>Bacteria</taxon>
        <taxon>Pseudomonadati</taxon>
        <taxon>Pseudomonadota</taxon>
        <taxon>Alphaproteobacteria</taxon>
        <taxon>Hyphomicrobiales</taxon>
        <taxon>Methylobacteriaceae</taxon>
        <taxon>Methylobacterium</taxon>
    </lineage>
</organism>
<dbReference type="OrthoDB" id="7997936at2"/>
<dbReference type="EMBL" id="CP029550">
    <property type="protein sequence ID" value="AWN40796.1"/>
    <property type="molecule type" value="Genomic_DNA"/>
</dbReference>
<reference evidence="2" key="1">
    <citation type="submission" date="2018-05" db="EMBL/GenBank/DDBJ databases">
        <title>Complete Genome Sequence of Methylobacterium sp. 17SD2-17.</title>
        <authorList>
            <person name="Srinivasan S."/>
        </authorList>
    </citation>
    <scope>NUCLEOTIDE SEQUENCE [LARGE SCALE GENOMIC DNA]</scope>
    <source>
        <strain evidence="2">17SD2-17</strain>
    </source>
</reference>
<dbReference type="KEGG" id="mets:DK389_09985"/>
<gene>
    <name evidence="1" type="ORF">DK389_09985</name>
</gene>
<protein>
    <submittedName>
        <fullName evidence="1">Uncharacterized protein</fullName>
    </submittedName>
</protein>